<dbReference type="AlphaFoldDB" id="A0A4U5P899"/>
<reference evidence="1 2" key="1">
    <citation type="journal article" date="2015" name="Genome Biol.">
        <title>Comparative genomics of Steinernema reveals deeply conserved gene regulatory networks.</title>
        <authorList>
            <person name="Dillman A.R."/>
            <person name="Macchietto M."/>
            <person name="Porter C.F."/>
            <person name="Rogers A."/>
            <person name="Williams B."/>
            <person name="Antoshechkin I."/>
            <person name="Lee M.M."/>
            <person name="Goodwin Z."/>
            <person name="Lu X."/>
            <person name="Lewis E.E."/>
            <person name="Goodrich-Blair H."/>
            <person name="Stock S.P."/>
            <person name="Adams B.J."/>
            <person name="Sternberg P.W."/>
            <person name="Mortazavi A."/>
        </authorList>
    </citation>
    <scope>NUCLEOTIDE SEQUENCE [LARGE SCALE GENOMIC DNA]</scope>
    <source>
        <strain evidence="1 2">ALL</strain>
    </source>
</reference>
<dbReference type="EMBL" id="AZBU02000002">
    <property type="protein sequence ID" value="TKR92472.1"/>
    <property type="molecule type" value="Genomic_DNA"/>
</dbReference>
<comment type="caution">
    <text evidence="1">The sequence shown here is derived from an EMBL/GenBank/DDBJ whole genome shotgun (WGS) entry which is preliminary data.</text>
</comment>
<evidence type="ECO:0000313" key="2">
    <source>
        <dbReference type="Proteomes" id="UP000298663"/>
    </source>
</evidence>
<dbReference type="Proteomes" id="UP000298663">
    <property type="component" value="Unassembled WGS sequence"/>
</dbReference>
<name>A0A4U5P899_STECR</name>
<reference evidence="1 2" key="2">
    <citation type="journal article" date="2019" name="G3 (Bethesda)">
        <title>Hybrid Assembly of the Genome of the Entomopathogenic Nematode Steinernema carpocapsae Identifies the X-Chromosome.</title>
        <authorList>
            <person name="Serra L."/>
            <person name="Macchietto M."/>
            <person name="Macias-Munoz A."/>
            <person name="McGill C.J."/>
            <person name="Rodriguez I.M."/>
            <person name="Rodriguez B."/>
            <person name="Murad R."/>
            <person name="Mortazavi A."/>
        </authorList>
    </citation>
    <scope>NUCLEOTIDE SEQUENCE [LARGE SCALE GENOMIC DNA]</scope>
    <source>
        <strain evidence="1 2">ALL</strain>
    </source>
</reference>
<evidence type="ECO:0000313" key="1">
    <source>
        <dbReference type="EMBL" id="TKR92472.1"/>
    </source>
</evidence>
<gene>
    <name evidence="1" type="ORF">L596_007118</name>
</gene>
<proteinExistence type="predicted"/>
<protein>
    <submittedName>
        <fullName evidence="1">Uncharacterized protein</fullName>
    </submittedName>
</protein>
<accession>A0A4U5P899</accession>
<keyword evidence="2" id="KW-1185">Reference proteome</keyword>
<sequence>MSPWFAQMALDSPSAFRSSARTSRHDSVDKPIFDAERSAAWTESAVTVAGHGRKIAEGGQDTCKEKDTRSLLDWTVRLK</sequence>
<organism evidence="1 2">
    <name type="scientific">Steinernema carpocapsae</name>
    <name type="common">Entomopathogenic nematode</name>
    <dbReference type="NCBI Taxonomy" id="34508"/>
    <lineage>
        <taxon>Eukaryota</taxon>
        <taxon>Metazoa</taxon>
        <taxon>Ecdysozoa</taxon>
        <taxon>Nematoda</taxon>
        <taxon>Chromadorea</taxon>
        <taxon>Rhabditida</taxon>
        <taxon>Tylenchina</taxon>
        <taxon>Panagrolaimomorpha</taxon>
        <taxon>Strongyloidoidea</taxon>
        <taxon>Steinernematidae</taxon>
        <taxon>Steinernema</taxon>
    </lineage>
</organism>